<protein>
    <submittedName>
        <fullName evidence="2">DUF429 domain-containing protein</fullName>
    </submittedName>
</protein>
<dbReference type="EMBL" id="QZXA01000003">
    <property type="protein sequence ID" value="RJT35564.1"/>
    <property type="molecule type" value="Genomic_DNA"/>
</dbReference>
<evidence type="ECO:0000256" key="1">
    <source>
        <dbReference type="SAM" id="MobiDB-lite"/>
    </source>
</evidence>
<comment type="caution">
    <text evidence="2">The sequence shown here is derived from an EMBL/GenBank/DDBJ whole genome shotgun (WGS) entry which is preliminary data.</text>
</comment>
<keyword evidence="3" id="KW-1185">Reference proteome</keyword>
<feature type="compositionally biased region" description="Polar residues" evidence="1">
    <location>
        <begin position="32"/>
        <end position="52"/>
    </location>
</feature>
<feature type="region of interest" description="Disordered" evidence="1">
    <location>
        <begin position="25"/>
        <end position="56"/>
    </location>
</feature>
<sequence>MTSAGAVLVGADGCKAGWIAVRRQLGSIRRNPGSTPRNPGSTPRNPGSTPRNPGSAPSVEIFASFAALLAATPDNAVVAVDMPIGLPEFSSKGGRGPEALVRPLLGARQSSVFSIPSRAALYADTSDFTTIEAWYAAHRRASAVARATSDPPRGVSIQAFGIFSKIREIDALLIARPDLRGRVFESHPEVAFCRLNGDQAMQLPKKIKGSVNPAGMAERKALLCRHGYAMDFLDQPPPRGAAADDFLDAAVMMLIAGRIASGSAKPFPNPPLADGFGIPVAIWA</sequence>
<proteinExistence type="predicted"/>
<evidence type="ECO:0000313" key="3">
    <source>
        <dbReference type="Proteomes" id="UP000275530"/>
    </source>
</evidence>
<organism evidence="2 3">
    <name type="scientific">Mesorhizobium jarvisii</name>
    <dbReference type="NCBI Taxonomy" id="1777867"/>
    <lineage>
        <taxon>Bacteria</taxon>
        <taxon>Pseudomonadati</taxon>
        <taxon>Pseudomonadota</taxon>
        <taxon>Alphaproteobacteria</taxon>
        <taxon>Hyphomicrobiales</taxon>
        <taxon>Phyllobacteriaceae</taxon>
        <taxon>Mesorhizobium</taxon>
    </lineage>
</organism>
<reference evidence="2 3" key="1">
    <citation type="submission" date="2018-09" db="EMBL/GenBank/DDBJ databases">
        <title>Mesorhizobium carmichaelinearum sp. nov. isolated from Carmichaelinea spp. root nodules in New Zealand.</title>
        <authorList>
            <person name="De Meyer S.E."/>
        </authorList>
    </citation>
    <scope>NUCLEOTIDE SEQUENCE [LARGE SCALE GENOMIC DNA]</scope>
    <source>
        <strain evidence="2 3">LMG 28313</strain>
    </source>
</reference>
<name>A0A6M7TB91_9HYPH</name>
<gene>
    <name evidence="2" type="ORF">D3242_08820</name>
</gene>
<dbReference type="InterPro" id="IPR007362">
    <property type="entry name" value="DUF429"/>
</dbReference>
<dbReference type="AlphaFoldDB" id="A0A6M7TB91"/>
<dbReference type="RefSeq" id="WP_064981363.1">
    <property type="nucleotide sequence ID" value="NZ_CP033507.1"/>
</dbReference>
<dbReference type="Pfam" id="PF04250">
    <property type="entry name" value="DUF429"/>
    <property type="match status" value="1"/>
</dbReference>
<evidence type="ECO:0000313" key="2">
    <source>
        <dbReference type="EMBL" id="RJT35564.1"/>
    </source>
</evidence>
<dbReference type="Proteomes" id="UP000275530">
    <property type="component" value="Unassembled WGS sequence"/>
</dbReference>
<accession>A0A6M7TB91</accession>